<comment type="caution">
    <text evidence="2">The sequence shown here is derived from an EMBL/GenBank/DDBJ whole genome shotgun (WGS) entry which is preliminary data.</text>
</comment>
<evidence type="ECO:0000313" key="3">
    <source>
        <dbReference type="Proteomes" id="UP000324222"/>
    </source>
</evidence>
<organism evidence="2 3">
    <name type="scientific">Portunus trituberculatus</name>
    <name type="common">Swimming crab</name>
    <name type="synonym">Neptunus trituberculatus</name>
    <dbReference type="NCBI Taxonomy" id="210409"/>
    <lineage>
        <taxon>Eukaryota</taxon>
        <taxon>Metazoa</taxon>
        <taxon>Ecdysozoa</taxon>
        <taxon>Arthropoda</taxon>
        <taxon>Crustacea</taxon>
        <taxon>Multicrustacea</taxon>
        <taxon>Malacostraca</taxon>
        <taxon>Eumalacostraca</taxon>
        <taxon>Eucarida</taxon>
        <taxon>Decapoda</taxon>
        <taxon>Pleocyemata</taxon>
        <taxon>Brachyura</taxon>
        <taxon>Eubrachyura</taxon>
        <taxon>Portunoidea</taxon>
        <taxon>Portunidae</taxon>
        <taxon>Portuninae</taxon>
        <taxon>Portunus</taxon>
    </lineage>
</organism>
<accession>A0A5B7EJJ8</accession>
<reference evidence="2 3" key="1">
    <citation type="submission" date="2019-05" db="EMBL/GenBank/DDBJ databases">
        <title>Another draft genome of Portunus trituberculatus and its Hox gene families provides insights of decapod evolution.</title>
        <authorList>
            <person name="Jeong J.-H."/>
            <person name="Song I."/>
            <person name="Kim S."/>
            <person name="Choi T."/>
            <person name="Kim D."/>
            <person name="Ryu S."/>
            <person name="Kim W."/>
        </authorList>
    </citation>
    <scope>NUCLEOTIDE SEQUENCE [LARGE SCALE GENOMIC DNA]</scope>
    <source>
        <tissue evidence="2">Muscle</tissue>
    </source>
</reference>
<name>A0A5B7EJJ8_PORTR</name>
<dbReference type="Proteomes" id="UP000324222">
    <property type="component" value="Unassembled WGS sequence"/>
</dbReference>
<feature type="region of interest" description="Disordered" evidence="1">
    <location>
        <begin position="88"/>
        <end position="144"/>
    </location>
</feature>
<proteinExistence type="predicted"/>
<sequence length="160" mass="17962">MGSCKLKTTHSLRTSPISTWDKAGAKCKVVLGAFHTTQRQCTELFGAALSTSSGLRNQVSIEDAFAISRTVHRVITLLTLPSLRLEASQEAVWEEEEKEKEEEEEEEEEKESRQGQLAAEEGAGYHKTTPDTKKTATQVQHKKETRPLYFNFASGYETRL</sequence>
<dbReference type="EMBL" id="VSRR010003090">
    <property type="protein sequence ID" value="MPC34611.1"/>
    <property type="molecule type" value="Genomic_DNA"/>
</dbReference>
<evidence type="ECO:0000256" key="1">
    <source>
        <dbReference type="SAM" id="MobiDB-lite"/>
    </source>
</evidence>
<gene>
    <name evidence="2" type="ORF">E2C01_028008</name>
</gene>
<protein>
    <submittedName>
        <fullName evidence="2">Uncharacterized protein</fullName>
    </submittedName>
</protein>
<dbReference type="AlphaFoldDB" id="A0A5B7EJJ8"/>
<evidence type="ECO:0000313" key="2">
    <source>
        <dbReference type="EMBL" id="MPC34611.1"/>
    </source>
</evidence>
<keyword evidence="3" id="KW-1185">Reference proteome</keyword>
<feature type="compositionally biased region" description="Acidic residues" evidence="1">
    <location>
        <begin position="92"/>
        <end position="109"/>
    </location>
</feature>